<dbReference type="Proteomes" id="UP000254425">
    <property type="component" value="Chromosome"/>
</dbReference>
<dbReference type="GO" id="GO:0000166">
    <property type="term" value="F:nucleotide binding"/>
    <property type="evidence" value="ECO:0007669"/>
    <property type="project" value="UniProtKB-KW"/>
</dbReference>
<dbReference type="EMBL" id="CP031320">
    <property type="protein sequence ID" value="AXK31756.1"/>
    <property type="molecule type" value="Genomic_DNA"/>
</dbReference>
<protein>
    <submittedName>
        <fullName evidence="5">Bifunctional metallophosphatase/5'-nucleotidase</fullName>
    </submittedName>
</protein>
<dbReference type="KEGG" id="sarm:DVA86_02915"/>
<keyword evidence="2" id="KW-0378">Hydrolase</keyword>
<evidence type="ECO:0000259" key="3">
    <source>
        <dbReference type="Pfam" id="PF00149"/>
    </source>
</evidence>
<dbReference type="Gene3D" id="3.90.780.10">
    <property type="entry name" value="5'-Nucleotidase, C-terminal domain"/>
    <property type="match status" value="1"/>
</dbReference>
<dbReference type="InterPro" id="IPR036907">
    <property type="entry name" value="5'-Nucleotdase_C_sf"/>
</dbReference>
<evidence type="ECO:0000256" key="1">
    <source>
        <dbReference type="ARBA" id="ARBA00022729"/>
    </source>
</evidence>
<evidence type="ECO:0000256" key="2">
    <source>
        <dbReference type="RuleBase" id="RU362119"/>
    </source>
</evidence>
<dbReference type="PANTHER" id="PTHR11575">
    <property type="entry name" value="5'-NUCLEOTIDASE-RELATED"/>
    <property type="match status" value="1"/>
</dbReference>
<gene>
    <name evidence="5" type="ORF">DVA86_02915</name>
</gene>
<dbReference type="AlphaFoldDB" id="A0A345XJE0"/>
<dbReference type="GO" id="GO:0008253">
    <property type="term" value="F:5'-nucleotidase activity"/>
    <property type="evidence" value="ECO:0007669"/>
    <property type="project" value="TreeGrafter"/>
</dbReference>
<feature type="domain" description="5'-Nucleotidase C-terminal" evidence="4">
    <location>
        <begin position="399"/>
        <end position="563"/>
    </location>
</feature>
<dbReference type="GO" id="GO:0008768">
    <property type="term" value="F:UDP-sugar diphosphatase activity"/>
    <property type="evidence" value="ECO:0007669"/>
    <property type="project" value="TreeGrafter"/>
</dbReference>
<dbReference type="Pfam" id="PF00149">
    <property type="entry name" value="Metallophos"/>
    <property type="match status" value="1"/>
</dbReference>
<dbReference type="InterPro" id="IPR006179">
    <property type="entry name" value="5_nucleotidase/apyrase"/>
</dbReference>
<accession>A0A345XJE0</accession>
<dbReference type="PRINTS" id="PR01607">
    <property type="entry name" value="APYRASEFAMLY"/>
</dbReference>
<dbReference type="InterPro" id="IPR008334">
    <property type="entry name" value="5'-Nucleotdase_C"/>
</dbReference>
<organism evidence="5 6">
    <name type="scientific">Streptomyces armeniacus</name>
    <dbReference type="NCBI Taxonomy" id="83291"/>
    <lineage>
        <taxon>Bacteria</taxon>
        <taxon>Bacillati</taxon>
        <taxon>Actinomycetota</taxon>
        <taxon>Actinomycetes</taxon>
        <taxon>Kitasatosporales</taxon>
        <taxon>Streptomycetaceae</taxon>
        <taxon>Streptomyces</taxon>
    </lineage>
</organism>
<dbReference type="InterPro" id="IPR004843">
    <property type="entry name" value="Calcineurin-like_PHP"/>
</dbReference>
<dbReference type="Gene3D" id="3.60.21.10">
    <property type="match status" value="1"/>
</dbReference>
<reference evidence="5 6" key="1">
    <citation type="submission" date="2018-07" db="EMBL/GenBank/DDBJ databases">
        <title>Draft genome of the type strain Streptomyces armeniacus ATCC 15676.</title>
        <authorList>
            <person name="Labana P."/>
            <person name="Gosse J.T."/>
            <person name="Boddy C.N."/>
        </authorList>
    </citation>
    <scope>NUCLEOTIDE SEQUENCE [LARGE SCALE GENOMIC DNA]</scope>
    <source>
        <strain evidence="5 6">ATCC 15676</strain>
    </source>
</reference>
<evidence type="ECO:0000313" key="6">
    <source>
        <dbReference type="Proteomes" id="UP000254425"/>
    </source>
</evidence>
<dbReference type="GO" id="GO:0030288">
    <property type="term" value="C:outer membrane-bounded periplasmic space"/>
    <property type="evidence" value="ECO:0007669"/>
    <property type="project" value="TreeGrafter"/>
</dbReference>
<comment type="similarity">
    <text evidence="2">Belongs to the 5'-nucleotidase family.</text>
</comment>
<dbReference type="SUPFAM" id="SSF56300">
    <property type="entry name" value="Metallo-dependent phosphatases"/>
    <property type="match status" value="1"/>
</dbReference>
<evidence type="ECO:0000313" key="5">
    <source>
        <dbReference type="EMBL" id="AXK31756.1"/>
    </source>
</evidence>
<keyword evidence="6" id="KW-1185">Reference proteome</keyword>
<evidence type="ECO:0000259" key="4">
    <source>
        <dbReference type="Pfam" id="PF02872"/>
    </source>
</evidence>
<sequence>MRRTPQSARPAQPPPGKPVRRLAAALGATLSIVITVTATSASSSPPATAAPRPLPVQLLALNDLHGNLDPVSGAAGALAKQNGDGQVSSVQAGGVPQLATLLDRAREGQSDSVTVGVGDMIGGSPLLSAAFHDEPTVDALETLGLDVSSVGNHEFDEGSGELLRMTDGGCHPKEGCADPDQPYDGADFPYLAANVTREGGKEPILPPYWIKRLPNGERVGFIGLTTQHTPSAVSAAGVRGLEFADERRTIDRYAEELDGKGVKAIVAMVHEGGTRAGKAYDADCDAAGPASALSGPIKQIGQRVSPKVDVILSGHSHEPYTCTVDDPAGNPRPVTQAASFGRAFTDLRFVLDPETRDVVRSSVTARNHLVPTATPRQQAVNEVVERWRARSAELSDEAVGHIEADLPGRGSKEPETPLGDLITDTQVEATNGAGAQLAFLNTGGMRADLTYKAQGKEGDGVVTYGEAFQVQPFDNLLVTMTLTGDQLVQVLREQFSGENAAEPIFLQLSSALRYSADMSRQGAERLLEDTVRVNGKPVTATERYRVTVNSFLADGGNGFATFKKGTDRETGTTDLSAFTEYLRKHTSKDNPLAAPKAERITFR</sequence>
<name>A0A345XJE0_9ACTN</name>
<feature type="domain" description="Calcineurin-like phosphoesterase" evidence="3">
    <location>
        <begin position="58"/>
        <end position="319"/>
    </location>
</feature>
<keyword evidence="2" id="KW-0547">Nucleotide-binding</keyword>
<dbReference type="RefSeq" id="WP_208875515.1">
    <property type="nucleotide sequence ID" value="NZ_CP031320.1"/>
</dbReference>
<dbReference type="InterPro" id="IPR029052">
    <property type="entry name" value="Metallo-depent_PP-like"/>
</dbReference>
<dbReference type="PANTHER" id="PTHR11575:SF24">
    <property type="entry name" value="5'-NUCLEOTIDASE"/>
    <property type="match status" value="1"/>
</dbReference>
<dbReference type="GO" id="GO:0009166">
    <property type="term" value="P:nucleotide catabolic process"/>
    <property type="evidence" value="ECO:0007669"/>
    <property type="project" value="InterPro"/>
</dbReference>
<dbReference type="Pfam" id="PF02872">
    <property type="entry name" value="5_nucleotid_C"/>
    <property type="match status" value="1"/>
</dbReference>
<proteinExistence type="inferred from homology"/>
<keyword evidence="1" id="KW-0732">Signal</keyword>
<dbReference type="SUPFAM" id="SSF55816">
    <property type="entry name" value="5'-nucleotidase (syn. UDP-sugar hydrolase), C-terminal domain"/>
    <property type="match status" value="1"/>
</dbReference>